<feature type="region of interest" description="Disordered" evidence="1">
    <location>
        <begin position="17"/>
        <end position="53"/>
    </location>
</feature>
<sequence>MRLKGLLLLPCALLSAKPQRTTEAPQPHPWRKRLLGRRRSEPPPRGIWCGEEA</sequence>
<dbReference type="STRING" id="322095.HMPREF3185_01417"/>
<evidence type="ECO:0000313" key="3">
    <source>
        <dbReference type="Proteomes" id="UP000070224"/>
    </source>
</evidence>
<organism evidence="2 3">
    <name type="scientific">Porphyromonas somerae</name>
    <dbReference type="NCBI Taxonomy" id="322095"/>
    <lineage>
        <taxon>Bacteria</taxon>
        <taxon>Pseudomonadati</taxon>
        <taxon>Bacteroidota</taxon>
        <taxon>Bacteroidia</taxon>
        <taxon>Bacteroidales</taxon>
        <taxon>Porphyromonadaceae</taxon>
        <taxon>Porphyromonas</taxon>
    </lineage>
</organism>
<accession>A0A134B5Z4</accession>
<gene>
    <name evidence="2" type="ORF">HMPREF3185_01417</name>
</gene>
<name>A0A134B5Z4_9PORP</name>
<dbReference type="PATRIC" id="fig|322095.3.peg.1398"/>
<reference evidence="3" key="1">
    <citation type="submission" date="2016-01" db="EMBL/GenBank/DDBJ databases">
        <authorList>
            <person name="Mitreva M."/>
            <person name="Pepin K.H."/>
            <person name="Mihindukulasuriya K.A."/>
            <person name="Fulton R."/>
            <person name="Fronick C."/>
            <person name="O'Laughlin M."/>
            <person name="Miner T."/>
            <person name="Herter B."/>
            <person name="Rosa B.A."/>
            <person name="Cordes M."/>
            <person name="Tomlinson C."/>
            <person name="Wollam A."/>
            <person name="Palsikar V.B."/>
            <person name="Mardis E.R."/>
            <person name="Wilson R.K."/>
        </authorList>
    </citation>
    <scope>NUCLEOTIDE SEQUENCE [LARGE SCALE GENOMIC DNA]</scope>
    <source>
        <strain evidence="3">KA00683</strain>
    </source>
</reference>
<protein>
    <submittedName>
        <fullName evidence="2">Uncharacterized protein</fullName>
    </submittedName>
</protein>
<evidence type="ECO:0000313" key="2">
    <source>
        <dbReference type="EMBL" id="KXB75359.1"/>
    </source>
</evidence>
<keyword evidence="3" id="KW-1185">Reference proteome</keyword>
<comment type="caution">
    <text evidence="2">The sequence shown here is derived from an EMBL/GenBank/DDBJ whole genome shotgun (WGS) entry which is preliminary data.</text>
</comment>
<dbReference type="Proteomes" id="UP000070224">
    <property type="component" value="Unassembled WGS sequence"/>
</dbReference>
<dbReference type="AlphaFoldDB" id="A0A134B5Z4"/>
<proteinExistence type="predicted"/>
<dbReference type="EMBL" id="LSDK01000093">
    <property type="protein sequence ID" value="KXB75359.1"/>
    <property type="molecule type" value="Genomic_DNA"/>
</dbReference>
<evidence type="ECO:0000256" key="1">
    <source>
        <dbReference type="SAM" id="MobiDB-lite"/>
    </source>
</evidence>